<proteinExistence type="predicted"/>
<feature type="non-terminal residue" evidence="1">
    <location>
        <position position="89"/>
    </location>
</feature>
<reference evidence="1 2" key="1">
    <citation type="submission" date="2017-07" db="EMBL/GenBank/DDBJ databases">
        <title>Recovery of genomes from metagenomes via a dereplication, aggregation, and scoring strategy.</title>
        <authorList>
            <person name="Sieber C.M."/>
            <person name="Probst A.J."/>
            <person name="Sharrar A."/>
            <person name="Thomas B.C."/>
            <person name="Hess M."/>
            <person name="Tringe S.G."/>
            <person name="Banfield J.F."/>
        </authorList>
    </citation>
    <scope>NUCLEOTIDE SEQUENCE [LARGE SCALE GENOMIC DNA]</scope>
    <source>
        <strain evidence="1">JGI_Cruoil_03_51_56</strain>
    </source>
</reference>
<dbReference type="EMBL" id="NOZP01000036">
    <property type="protein sequence ID" value="OYD16808.1"/>
    <property type="molecule type" value="Genomic_DNA"/>
</dbReference>
<dbReference type="AlphaFoldDB" id="A0A235BWR7"/>
<organism evidence="1 2">
    <name type="scientific">candidate division WOR-3 bacterium JGI_Cruoil_03_51_56</name>
    <dbReference type="NCBI Taxonomy" id="1973747"/>
    <lineage>
        <taxon>Bacteria</taxon>
        <taxon>Bacteria division WOR-3</taxon>
    </lineage>
</organism>
<dbReference type="Proteomes" id="UP000215559">
    <property type="component" value="Unassembled WGS sequence"/>
</dbReference>
<dbReference type="Gene3D" id="2.60.120.200">
    <property type="match status" value="1"/>
</dbReference>
<evidence type="ECO:0000313" key="1">
    <source>
        <dbReference type="EMBL" id="OYD16808.1"/>
    </source>
</evidence>
<accession>A0A235BWR7</accession>
<name>A0A235BWR7_UNCW3</name>
<gene>
    <name evidence="1" type="ORF">CH330_01870</name>
</gene>
<evidence type="ECO:0000313" key="2">
    <source>
        <dbReference type="Proteomes" id="UP000215559"/>
    </source>
</evidence>
<sequence>MNSMRFVAVVLFVPVLGLGLEQSFSDTVFPPLGWTTVNADSGIREWQRLNIGYRTEPGCAYCGWENAFLRNFDWLVTPQCSVITGDSFS</sequence>
<protein>
    <submittedName>
        <fullName evidence="1">Uncharacterized protein</fullName>
    </submittedName>
</protein>
<comment type="caution">
    <text evidence="1">The sequence shown here is derived from an EMBL/GenBank/DDBJ whole genome shotgun (WGS) entry which is preliminary data.</text>
</comment>